<feature type="domain" description="NAD-dependent epimerase/dehydratase" evidence="2">
    <location>
        <begin position="3"/>
        <end position="223"/>
    </location>
</feature>
<dbReference type="CDD" id="cd08946">
    <property type="entry name" value="SDR_e"/>
    <property type="match status" value="1"/>
</dbReference>
<reference evidence="3 4" key="1">
    <citation type="journal article" date="2021" name="ISME Commun">
        <title>Automated analysis of genomic sequences facilitates high-throughput and comprehensive description of bacteria.</title>
        <authorList>
            <person name="Hitch T.C.A."/>
        </authorList>
    </citation>
    <scope>NUCLEOTIDE SEQUENCE [LARGE SCALE GENOMIC DNA]</scope>
    <source>
        <strain evidence="3 4">Sanger_29</strain>
    </source>
</reference>
<dbReference type="SUPFAM" id="SSF51735">
    <property type="entry name" value="NAD(P)-binding Rossmann-fold domains"/>
    <property type="match status" value="1"/>
</dbReference>
<sequence length="275" mass="31033">MRVLVTGAAGYMGNHVVKELINHGHEVIASDLRYDGIDPKAEISKVNIFSGDKNIYEQCGRPDLCIHLAWQDGFVHNSPKHIENLSKHFEFLKNLIDAGCKRIAVMGTMHEVGYWEGKIDENTPCNPLSLYGVAKNTLRQSLLLYAKDKDVNIYWLRAYYIIGDDLKNNSIFSKLLQTANEGKKEFPFTTGVTQYDFISIDELARQIVAASTQDEIAGIINVCSGEPVALKDKVEAFIKEKKLDIKLIYGAFKERPYDSKIIYGDNEKIQKILKG</sequence>
<dbReference type="PANTHER" id="PTHR43000">
    <property type="entry name" value="DTDP-D-GLUCOSE 4,6-DEHYDRATASE-RELATED"/>
    <property type="match status" value="1"/>
</dbReference>
<keyword evidence="4" id="KW-1185">Reference proteome</keyword>
<evidence type="ECO:0000259" key="2">
    <source>
        <dbReference type="Pfam" id="PF01370"/>
    </source>
</evidence>
<proteinExistence type="inferred from homology"/>
<evidence type="ECO:0000313" key="3">
    <source>
        <dbReference type="EMBL" id="MCU6726493.1"/>
    </source>
</evidence>
<evidence type="ECO:0000313" key="4">
    <source>
        <dbReference type="Proteomes" id="UP001652338"/>
    </source>
</evidence>
<name>A0ABT2SPQ1_9FIRM</name>
<gene>
    <name evidence="3" type="ORF">OCV47_14375</name>
</gene>
<protein>
    <submittedName>
        <fullName evidence="3">NAD(P)-dependent oxidoreductase</fullName>
    </submittedName>
</protein>
<dbReference type="RefSeq" id="WP_262655749.1">
    <property type="nucleotide sequence ID" value="NZ_JAOQKE010000026.1"/>
</dbReference>
<organism evidence="3 4">
    <name type="scientific">Muricoprocola aceti</name>
    <dbReference type="NCBI Taxonomy" id="2981772"/>
    <lineage>
        <taxon>Bacteria</taxon>
        <taxon>Bacillati</taxon>
        <taxon>Bacillota</taxon>
        <taxon>Clostridia</taxon>
        <taxon>Lachnospirales</taxon>
        <taxon>Lachnospiraceae</taxon>
        <taxon>Muricoprocola</taxon>
    </lineage>
</organism>
<dbReference type="InterPro" id="IPR036291">
    <property type="entry name" value="NAD(P)-bd_dom_sf"/>
</dbReference>
<dbReference type="EMBL" id="JAOQKE010000026">
    <property type="protein sequence ID" value="MCU6726493.1"/>
    <property type="molecule type" value="Genomic_DNA"/>
</dbReference>
<dbReference type="Proteomes" id="UP001652338">
    <property type="component" value="Unassembled WGS sequence"/>
</dbReference>
<comment type="similarity">
    <text evidence="1">Belongs to the NAD(P)-dependent epimerase/dehydratase family.</text>
</comment>
<dbReference type="Gene3D" id="3.40.50.720">
    <property type="entry name" value="NAD(P)-binding Rossmann-like Domain"/>
    <property type="match status" value="1"/>
</dbReference>
<evidence type="ECO:0000256" key="1">
    <source>
        <dbReference type="ARBA" id="ARBA00007637"/>
    </source>
</evidence>
<dbReference type="Pfam" id="PF01370">
    <property type="entry name" value="Epimerase"/>
    <property type="match status" value="1"/>
</dbReference>
<comment type="caution">
    <text evidence="3">The sequence shown here is derived from an EMBL/GenBank/DDBJ whole genome shotgun (WGS) entry which is preliminary data.</text>
</comment>
<accession>A0ABT2SPQ1</accession>
<dbReference type="InterPro" id="IPR001509">
    <property type="entry name" value="Epimerase_deHydtase"/>
</dbReference>